<protein>
    <submittedName>
        <fullName evidence="18">Polysaccharide export protein</fullName>
    </submittedName>
</protein>
<evidence type="ECO:0000256" key="12">
    <source>
        <dbReference type="ARBA" id="ARBA00023139"/>
    </source>
</evidence>
<feature type="domain" description="Polysaccharide export protein N-terminal" evidence="16">
    <location>
        <begin position="46"/>
        <end position="145"/>
    </location>
</feature>
<keyword evidence="3" id="KW-0813">Transport</keyword>
<keyword evidence="8" id="KW-0625">Polysaccharide transport</keyword>
<dbReference type="GO" id="GO:0015288">
    <property type="term" value="F:porin activity"/>
    <property type="evidence" value="ECO:0007669"/>
    <property type="project" value="UniProtKB-KW"/>
</dbReference>
<feature type="domain" description="SLBB" evidence="17">
    <location>
        <begin position="149"/>
        <end position="229"/>
    </location>
</feature>
<evidence type="ECO:0000259" key="17">
    <source>
        <dbReference type="Pfam" id="PF22461"/>
    </source>
</evidence>
<keyword evidence="15" id="KW-1133">Transmembrane helix</keyword>
<dbReference type="InterPro" id="IPR049712">
    <property type="entry name" value="Poly_export"/>
</dbReference>
<evidence type="ECO:0000256" key="11">
    <source>
        <dbReference type="ARBA" id="ARBA00023136"/>
    </source>
</evidence>
<dbReference type="Proteomes" id="UP000095541">
    <property type="component" value="Unassembled WGS sequence"/>
</dbReference>
<keyword evidence="6 15" id="KW-0812">Transmembrane</keyword>
<dbReference type="InterPro" id="IPR054765">
    <property type="entry name" value="SLBB_dom"/>
</dbReference>
<dbReference type="PANTHER" id="PTHR33619">
    <property type="entry name" value="POLYSACCHARIDE EXPORT PROTEIN GFCE-RELATED"/>
    <property type="match status" value="1"/>
</dbReference>
<dbReference type="Gene3D" id="3.10.560.10">
    <property type="entry name" value="Outer membrane lipoprotein wza domain like"/>
    <property type="match status" value="2"/>
</dbReference>
<evidence type="ECO:0000259" key="16">
    <source>
        <dbReference type="Pfam" id="PF02563"/>
    </source>
</evidence>
<evidence type="ECO:0000313" key="19">
    <source>
        <dbReference type="Proteomes" id="UP000095541"/>
    </source>
</evidence>
<evidence type="ECO:0000256" key="1">
    <source>
        <dbReference type="ARBA" id="ARBA00004571"/>
    </source>
</evidence>
<evidence type="ECO:0000256" key="14">
    <source>
        <dbReference type="ARBA" id="ARBA00023288"/>
    </source>
</evidence>
<dbReference type="GO" id="GO:0015159">
    <property type="term" value="F:polysaccharide transmembrane transporter activity"/>
    <property type="evidence" value="ECO:0007669"/>
    <property type="project" value="InterPro"/>
</dbReference>
<sequence length="268" mass="29464">MKRISIGFILFILLICTSCVSQKKMIYLQGAEYLKDNPQKIEQNFELKIQSDDQLAISISSKDKELIEPFNNNTLIGSGNSVNASQSNVQAGVTYFQVDEDGSIDFPILGEIKAEGLTRNELAKLLTDKLINQNYIKDPVVSVKIMSFKVTVLGEVKNPGVQKITGERVTLLEAIGMAGDLLPSGKRNNIMIVREEGDMHKTYMVDLTSGYDVLNSPCYYLQQNDVVYVEPNSAIRVKGSATMTTLTSTASLVSVLASLISIIIAISR</sequence>
<gene>
    <name evidence="18" type="ORF">ERS852557_01429</name>
</gene>
<evidence type="ECO:0000256" key="7">
    <source>
        <dbReference type="ARBA" id="ARBA00022729"/>
    </source>
</evidence>
<keyword evidence="10" id="KW-0626">Porin</keyword>
<comment type="similarity">
    <text evidence="2">Belongs to the BexD/CtrA/VexA family.</text>
</comment>
<evidence type="ECO:0000256" key="5">
    <source>
        <dbReference type="ARBA" id="ARBA00022597"/>
    </source>
</evidence>
<evidence type="ECO:0000313" key="18">
    <source>
        <dbReference type="EMBL" id="CUP72513.1"/>
    </source>
</evidence>
<evidence type="ECO:0000256" key="13">
    <source>
        <dbReference type="ARBA" id="ARBA00023237"/>
    </source>
</evidence>
<evidence type="ECO:0000256" key="3">
    <source>
        <dbReference type="ARBA" id="ARBA00022448"/>
    </source>
</evidence>
<dbReference type="RefSeq" id="WP_055217652.1">
    <property type="nucleotide sequence ID" value="NZ_CZBI01000002.1"/>
</dbReference>
<dbReference type="GO" id="GO:0006811">
    <property type="term" value="P:monoatomic ion transport"/>
    <property type="evidence" value="ECO:0007669"/>
    <property type="project" value="UniProtKB-KW"/>
</dbReference>
<evidence type="ECO:0000256" key="9">
    <source>
        <dbReference type="ARBA" id="ARBA00023065"/>
    </source>
</evidence>
<dbReference type="PANTHER" id="PTHR33619:SF3">
    <property type="entry name" value="POLYSACCHARIDE EXPORT PROTEIN GFCE-RELATED"/>
    <property type="match status" value="1"/>
</dbReference>
<evidence type="ECO:0000256" key="6">
    <source>
        <dbReference type="ARBA" id="ARBA00022692"/>
    </source>
</evidence>
<keyword evidence="4" id="KW-1134">Transmembrane beta strand</keyword>
<comment type="subcellular location">
    <subcellularLocation>
        <location evidence="1">Cell outer membrane</location>
        <topology evidence="1">Multi-pass membrane protein</topology>
    </subcellularLocation>
</comment>
<dbReference type="GO" id="GO:0046930">
    <property type="term" value="C:pore complex"/>
    <property type="evidence" value="ECO:0007669"/>
    <property type="project" value="UniProtKB-KW"/>
</dbReference>
<name>A0A174QH22_BACT4</name>
<feature type="transmembrane region" description="Helical" evidence="15">
    <location>
        <begin position="246"/>
        <end position="266"/>
    </location>
</feature>
<keyword evidence="13" id="KW-0998">Cell outer membrane</keyword>
<dbReference type="Pfam" id="PF02563">
    <property type="entry name" value="Poly_export"/>
    <property type="match status" value="1"/>
</dbReference>
<keyword evidence="9" id="KW-0406">Ion transport</keyword>
<keyword evidence="7" id="KW-0732">Signal</keyword>
<dbReference type="InterPro" id="IPR003715">
    <property type="entry name" value="Poly_export_N"/>
</dbReference>
<keyword evidence="11 15" id="KW-0472">Membrane</keyword>
<proteinExistence type="inferred from homology"/>
<evidence type="ECO:0000256" key="10">
    <source>
        <dbReference type="ARBA" id="ARBA00023114"/>
    </source>
</evidence>
<dbReference type="GO" id="GO:0009279">
    <property type="term" value="C:cell outer membrane"/>
    <property type="evidence" value="ECO:0007669"/>
    <property type="project" value="UniProtKB-SubCell"/>
</dbReference>
<evidence type="ECO:0000256" key="15">
    <source>
        <dbReference type="SAM" id="Phobius"/>
    </source>
</evidence>
<keyword evidence="12" id="KW-0564">Palmitate</keyword>
<reference evidence="18 19" key="1">
    <citation type="submission" date="2015-09" db="EMBL/GenBank/DDBJ databases">
        <authorList>
            <consortium name="Pathogen Informatics"/>
        </authorList>
    </citation>
    <scope>NUCLEOTIDE SEQUENCE [LARGE SCALE GENOMIC DNA]</scope>
    <source>
        <strain evidence="18 19">2789STDY5834945</strain>
    </source>
</reference>
<accession>A0A174QH22</accession>
<dbReference type="EMBL" id="CZBI01000002">
    <property type="protein sequence ID" value="CUP72513.1"/>
    <property type="molecule type" value="Genomic_DNA"/>
</dbReference>
<evidence type="ECO:0000256" key="2">
    <source>
        <dbReference type="ARBA" id="ARBA00009450"/>
    </source>
</evidence>
<evidence type="ECO:0000256" key="8">
    <source>
        <dbReference type="ARBA" id="ARBA00023047"/>
    </source>
</evidence>
<keyword evidence="5" id="KW-0762">Sugar transport</keyword>
<organism evidence="18 19">
    <name type="scientific">Bacteroides thetaiotaomicron</name>
    <dbReference type="NCBI Taxonomy" id="818"/>
    <lineage>
        <taxon>Bacteria</taxon>
        <taxon>Pseudomonadati</taxon>
        <taxon>Bacteroidota</taxon>
        <taxon>Bacteroidia</taxon>
        <taxon>Bacteroidales</taxon>
        <taxon>Bacteroidaceae</taxon>
        <taxon>Bacteroides</taxon>
    </lineage>
</organism>
<dbReference type="AlphaFoldDB" id="A0A174QH22"/>
<evidence type="ECO:0000256" key="4">
    <source>
        <dbReference type="ARBA" id="ARBA00022452"/>
    </source>
</evidence>
<dbReference type="Pfam" id="PF22461">
    <property type="entry name" value="SLBB_2"/>
    <property type="match status" value="1"/>
</dbReference>
<dbReference type="Gene3D" id="3.30.1950.10">
    <property type="entry name" value="wza like domain"/>
    <property type="match status" value="1"/>
</dbReference>
<keyword evidence="14" id="KW-0449">Lipoprotein</keyword>